<dbReference type="KEGG" id="crq:GCK72_014919"/>
<feature type="compositionally biased region" description="Low complexity" evidence="1">
    <location>
        <begin position="225"/>
        <end position="240"/>
    </location>
</feature>
<comment type="caution">
    <text evidence="3">The sequence shown here is derived from an EMBL/GenBank/DDBJ whole genome shotgun (WGS) entry which is preliminary data.</text>
</comment>
<dbReference type="CTD" id="9806536"/>
<dbReference type="EMBL" id="WUAV01000004">
    <property type="protein sequence ID" value="KAF1758461.1"/>
    <property type="molecule type" value="Genomic_DNA"/>
</dbReference>
<dbReference type="Proteomes" id="UP000483820">
    <property type="component" value="Chromosome IV"/>
</dbReference>
<name>A0A6A5GV45_CAERE</name>
<dbReference type="Pfam" id="PF24998">
    <property type="entry name" value="DUF7778"/>
    <property type="match status" value="1"/>
</dbReference>
<feature type="region of interest" description="Disordered" evidence="1">
    <location>
        <begin position="218"/>
        <end position="242"/>
    </location>
</feature>
<evidence type="ECO:0000256" key="1">
    <source>
        <dbReference type="SAM" id="MobiDB-lite"/>
    </source>
</evidence>
<dbReference type="InterPro" id="IPR056680">
    <property type="entry name" value="DUF7778"/>
</dbReference>
<feature type="domain" description="DUF7778" evidence="2">
    <location>
        <begin position="14"/>
        <end position="136"/>
    </location>
</feature>
<dbReference type="PANTHER" id="PTHR36947">
    <property type="entry name" value="PROTEIN CBG04364"/>
    <property type="match status" value="1"/>
</dbReference>
<organism evidence="3 4">
    <name type="scientific">Caenorhabditis remanei</name>
    <name type="common">Caenorhabditis vulgaris</name>
    <dbReference type="NCBI Taxonomy" id="31234"/>
    <lineage>
        <taxon>Eukaryota</taxon>
        <taxon>Metazoa</taxon>
        <taxon>Ecdysozoa</taxon>
        <taxon>Nematoda</taxon>
        <taxon>Chromadorea</taxon>
        <taxon>Rhabditida</taxon>
        <taxon>Rhabditina</taxon>
        <taxon>Rhabditomorpha</taxon>
        <taxon>Rhabditoidea</taxon>
        <taxon>Rhabditidae</taxon>
        <taxon>Peloderinae</taxon>
        <taxon>Caenorhabditis</taxon>
    </lineage>
</organism>
<accession>A0A6A5GV45</accession>
<evidence type="ECO:0000313" key="3">
    <source>
        <dbReference type="EMBL" id="KAF1758461.1"/>
    </source>
</evidence>
<gene>
    <name evidence="3" type="ORF">GCK72_014919</name>
</gene>
<dbReference type="GeneID" id="9806536"/>
<proteinExistence type="predicted"/>
<protein>
    <recommendedName>
        <fullName evidence="2">DUF7778 domain-containing protein</fullName>
    </recommendedName>
</protein>
<reference evidence="3 4" key="1">
    <citation type="submission" date="2019-12" db="EMBL/GenBank/DDBJ databases">
        <title>Chromosome-level assembly of the Caenorhabditis remanei genome.</title>
        <authorList>
            <person name="Teterina A.A."/>
            <person name="Willis J.H."/>
            <person name="Phillips P.C."/>
        </authorList>
    </citation>
    <scope>NUCLEOTIDE SEQUENCE [LARGE SCALE GENOMIC DNA]</scope>
    <source>
        <strain evidence="3 4">PX506</strain>
        <tissue evidence="3">Whole organism</tissue>
    </source>
</reference>
<dbReference type="PANTHER" id="PTHR36947:SF1">
    <property type="entry name" value="PH DOMAIN-CONTAINING PROTEIN"/>
    <property type="match status" value="1"/>
</dbReference>
<evidence type="ECO:0000313" key="4">
    <source>
        <dbReference type="Proteomes" id="UP000483820"/>
    </source>
</evidence>
<dbReference type="RefSeq" id="XP_003089670.2">
    <property type="nucleotide sequence ID" value="XM_003089622.2"/>
</dbReference>
<dbReference type="AlphaFoldDB" id="A0A6A5GV45"/>
<evidence type="ECO:0000259" key="2">
    <source>
        <dbReference type="Pfam" id="PF24998"/>
    </source>
</evidence>
<sequence>MLYQKKPINQKLNKMIPLPNVIAWKVNPADVLHRGRVMCMFRTKRTFLPDDISSLNMRMTTVTRNGDMIVYDTKDRGLIINLRDATDVLTECDKYKSKKVKYSRSHIKIRMPRGNIHLFVRDEAIYKWSAAILEAHVYCRPKPFVLIRKEIQPHQEPVTAIEKAPESPTSPMTSSNSGLITVIEKRSTSEDTLIPSVRRGAVPVGTLRCKIEKEIEKNPKVEMLPEPTTSQQKPSQSTSSEQKHFTSFFVLHEGGIRTQGIPVQVKTEPLDDNQKTFLNLERPEEESKGSAKKEWWMRSLKC</sequence>